<evidence type="ECO:0000256" key="6">
    <source>
        <dbReference type="ARBA" id="ARBA00034219"/>
    </source>
</evidence>
<keyword evidence="9" id="KW-0472">Membrane</keyword>
<dbReference type="SUPFAM" id="SSF56801">
    <property type="entry name" value="Acetyl-CoA synthetase-like"/>
    <property type="match status" value="1"/>
</dbReference>
<evidence type="ECO:0000256" key="3">
    <source>
        <dbReference type="ARBA" id="ARBA00022598"/>
    </source>
</evidence>
<feature type="domain" description="AMP-dependent synthetase/ligase" evidence="10">
    <location>
        <begin position="47"/>
        <end position="348"/>
    </location>
</feature>
<evidence type="ECO:0000256" key="4">
    <source>
        <dbReference type="ARBA" id="ARBA00022741"/>
    </source>
</evidence>
<keyword evidence="9" id="KW-1133">Transmembrane helix</keyword>
<name>A0AAV5F3S0_ELECO</name>
<comment type="cofactor">
    <cofactor evidence="1">
        <name>Mg(2+)</name>
        <dbReference type="ChEBI" id="CHEBI:18420"/>
    </cofactor>
</comment>
<evidence type="ECO:0000256" key="1">
    <source>
        <dbReference type="ARBA" id="ARBA00001946"/>
    </source>
</evidence>
<dbReference type="Pfam" id="PF00501">
    <property type="entry name" value="AMP-binding"/>
    <property type="match status" value="1"/>
</dbReference>
<comment type="catalytic activity">
    <reaction evidence="6">
        <text>(E)-4-coumarate + ATP + H(+) = (E)-4-coumaroyl-AMP + diphosphate</text>
        <dbReference type="Rhea" id="RHEA:72419"/>
        <dbReference type="ChEBI" id="CHEBI:12876"/>
        <dbReference type="ChEBI" id="CHEBI:15378"/>
        <dbReference type="ChEBI" id="CHEBI:30616"/>
        <dbReference type="ChEBI" id="CHEBI:33019"/>
        <dbReference type="ChEBI" id="CHEBI:192348"/>
    </reaction>
    <physiologicalReaction direction="left-to-right" evidence="6">
        <dbReference type="Rhea" id="RHEA:72420"/>
    </physiologicalReaction>
</comment>
<gene>
    <name evidence="11" type="primary">gb18624</name>
    <name evidence="11" type="ORF">PR202_gb18624</name>
</gene>
<dbReference type="InterPro" id="IPR000873">
    <property type="entry name" value="AMP-dep_synth/lig_dom"/>
</dbReference>
<evidence type="ECO:0000256" key="2">
    <source>
        <dbReference type="ARBA" id="ARBA00012959"/>
    </source>
</evidence>
<comment type="catalytic activity">
    <reaction evidence="8">
        <text>(E)-4-coumarate + ATP + CoA = (E)-4-coumaroyl-CoA + AMP + diphosphate</text>
        <dbReference type="Rhea" id="RHEA:19641"/>
        <dbReference type="ChEBI" id="CHEBI:12876"/>
        <dbReference type="ChEBI" id="CHEBI:30616"/>
        <dbReference type="ChEBI" id="CHEBI:33019"/>
        <dbReference type="ChEBI" id="CHEBI:57287"/>
        <dbReference type="ChEBI" id="CHEBI:85008"/>
        <dbReference type="ChEBI" id="CHEBI:456215"/>
        <dbReference type="EC" id="6.2.1.12"/>
    </reaction>
    <physiologicalReaction direction="left-to-right" evidence="8">
        <dbReference type="Rhea" id="RHEA:19642"/>
    </physiologicalReaction>
</comment>
<dbReference type="Gene3D" id="3.40.50.12780">
    <property type="entry name" value="N-terminal domain of ligase-like"/>
    <property type="match status" value="1"/>
</dbReference>
<keyword evidence="5" id="KW-0067">ATP-binding</keyword>
<reference evidence="11" key="2">
    <citation type="submission" date="2021-12" db="EMBL/GenBank/DDBJ databases">
        <title>Resequencing data analysis of finger millet.</title>
        <authorList>
            <person name="Hatakeyama M."/>
            <person name="Aluri S."/>
            <person name="Balachadran M.T."/>
            <person name="Sivarajan S.R."/>
            <person name="Poveda L."/>
            <person name="Shimizu-Inatsugi R."/>
            <person name="Schlapbach R."/>
            <person name="Sreeman S.M."/>
            <person name="Shimizu K.K."/>
        </authorList>
    </citation>
    <scope>NUCLEOTIDE SEQUENCE</scope>
</reference>
<dbReference type="InterPro" id="IPR020845">
    <property type="entry name" value="AMP-binding_CS"/>
</dbReference>
<keyword evidence="3" id="KW-0436">Ligase</keyword>
<evidence type="ECO:0000256" key="7">
    <source>
        <dbReference type="ARBA" id="ARBA00034223"/>
    </source>
</evidence>
<dbReference type="Proteomes" id="UP001054889">
    <property type="component" value="Unassembled WGS sequence"/>
</dbReference>
<dbReference type="GO" id="GO:0005524">
    <property type="term" value="F:ATP binding"/>
    <property type="evidence" value="ECO:0007669"/>
    <property type="project" value="UniProtKB-KW"/>
</dbReference>
<feature type="transmembrane region" description="Helical" evidence="9">
    <location>
        <begin position="103"/>
        <end position="126"/>
    </location>
</feature>
<protein>
    <recommendedName>
        <fullName evidence="2">4-coumarate--CoA ligase</fullName>
        <ecNumber evidence="2">6.2.1.12</ecNumber>
    </recommendedName>
</protein>
<dbReference type="AlphaFoldDB" id="A0AAV5F3S0"/>
<dbReference type="GO" id="GO:0016207">
    <property type="term" value="F:4-coumarate-CoA ligase activity"/>
    <property type="evidence" value="ECO:0007669"/>
    <property type="project" value="UniProtKB-EC"/>
</dbReference>
<comment type="catalytic activity">
    <reaction evidence="7">
        <text>(E)-4-coumaroyl-AMP + CoA = (E)-4-coumaroyl-CoA + AMP + H(+)</text>
        <dbReference type="Rhea" id="RHEA:72423"/>
        <dbReference type="ChEBI" id="CHEBI:15378"/>
        <dbReference type="ChEBI" id="CHEBI:57287"/>
        <dbReference type="ChEBI" id="CHEBI:85008"/>
        <dbReference type="ChEBI" id="CHEBI:192348"/>
        <dbReference type="ChEBI" id="CHEBI:456215"/>
    </reaction>
    <physiologicalReaction direction="left-to-right" evidence="7">
        <dbReference type="Rhea" id="RHEA:72424"/>
    </physiologicalReaction>
</comment>
<proteinExistence type="predicted"/>
<evidence type="ECO:0000256" key="8">
    <source>
        <dbReference type="ARBA" id="ARBA00034252"/>
    </source>
</evidence>
<dbReference type="PROSITE" id="PS00455">
    <property type="entry name" value="AMP_BINDING"/>
    <property type="match status" value="1"/>
</dbReference>
<accession>A0AAV5F3S0</accession>
<evidence type="ECO:0000256" key="9">
    <source>
        <dbReference type="SAM" id="Phobius"/>
    </source>
</evidence>
<dbReference type="PANTHER" id="PTHR24096:SF425">
    <property type="entry name" value="4-COUMARATE--COA LIGASE-LIKE 7"/>
    <property type="match status" value="1"/>
</dbReference>
<keyword evidence="4" id="KW-0547">Nucleotide-binding</keyword>
<keyword evidence="9" id="KW-0812">Transmembrane</keyword>
<keyword evidence="12" id="KW-1185">Reference proteome</keyword>
<dbReference type="InterPro" id="IPR042099">
    <property type="entry name" value="ANL_N_sf"/>
</dbReference>
<organism evidence="11 12">
    <name type="scientific">Eleusine coracana subsp. coracana</name>
    <dbReference type="NCBI Taxonomy" id="191504"/>
    <lineage>
        <taxon>Eukaryota</taxon>
        <taxon>Viridiplantae</taxon>
        <taxon>Streptophyta</taxon>
        <taxon>Embryophyta</taxon>
        <taxon>Tracheophyta</taxon>
        <taxon>Spermatophyta</taxon>
        <taxon>Magnoliopsida</taxon>
        <taxon>Liliopsida</taxon>
        <taxon>Poales</taxon>
        <taxon>Poaceae</taxon>
        <taxon>PACMAD clade</taxon>
        <taxon>Chloridoideae</taxon>
        <taxon>Cynodonteae</taxon>
        <taxon>Eleusininae</taxon>
        <taxon>Eleusine</taxon>
    </lineage>
</organism>
<evidence type="ECO:0000259" key="10">
    <source>
        <dbReference type="Pfam" id="PF00501"/>
    </source>
</evidence>
<comment type="caution">
    <text evidence="11">The sequence shown here is derived from an EMBL/GenBank/DDBJ whole genome shotgun (WGS) entry which is preliminary data.</text>
</comment>
<sequence length="350" mass="36397">MTSYPAMANTATAPASGYGEDGVYRSPRPAVPIASDPGLSLTDLILRRAESCPAAPALVDAATGDALTFAELRSAVLTTAAALSSRAGVRPGDVVLLLAPNSVLYPVCFLAVTALGAIATTANPLYTAREIAYQVADAHVKLVITVSEILPKISDLRLRTILLDGDTSPSSDAKNDTLYSDLVAGVNETEYRRPATATSTAALLYSSGTTGTSKGVMLTHGNLAAATAMMTSDQDARGDGRNVFLCFMPMFHVFGLGLIALAQLRRGDAVVVMPRFGGVADVMSAVERFRVTYLYCAPPVMVALAKSGAALKEYDASSLKFIGSGAAPLGKDVMEAVAKNFPGAEIIQVN</sequence>
<dbReference type="GO" id="GO:0106290">
    <property type="term" value="F:trans-cinnamate-CoA ligase activity"/>
    <property type="evidence" value="ECO:0007669"/>
    <property type="project" value="UniProtKB-ARBA"/>
</dbReference>
<evidence type="ECO:0000256" key="5">
    <source>
        <dbReference type="ARBA" id="ARBA00022840"/>
    </source>
</evidence>
<evidence type="ECO:0000313" key="11">
    <source>
        <dbReference type="EMBL" id="GJN30329.1"/>
    </source>
</evidence>
<dbReference type="GO" id="GO:0009698">
    <property type="term" value="P:phenylpropanoid metabolic process"/>
    <property type="evidence" value="ECO:0007669"/>
    <property type="project" value="UniProtKB-ARBA"/>
</dbReference>
<evidence type="ECO:0000313" key="12">
    <source>
        <dbReference type="Proteomes" id="UP001054889"/>
    </source>
</evidence>
<dbReference type="EMBL" id="BQKI01000082">
    <property type="protein sequence ID" value="GJN30329.1"/>
    <property type="molecule type" value="Genomic_DNA"/>
</dbReference>
<reference evidence="11" key="1">
    <citation type="journal article" date="2018" name="DNA Res.">
        <title>Multiple hybrid de novo genome assembly of finger millet, an orphan allotetraploid crop.</title>
        <authorList>
            <person name="Hatakeyama M."/>
            <person name="Aluri S."/>
            <person name="Balachadran M.T."/>
            <person name="Sivarajan S.R."/>
            <person name="Patrignani A."/>
            <person name="Gruter S."/>
            <person name="Poveda L."/>
            <person name="Shimizu-Inatsugi R."/>
            <person name="Baeten J."/>
            <person name="Francoijs K.J."/>
            <person name="Nataraja K.N."/>
            <person name="Reddy Y.A.N."/>
            <person name="Phadnis S."/>
            <person name="Ravikumar R.L."/>
            <person name="Schlapbach R."/>
            <person name="Sreeman S.M."/>
            <person name="Shimizu K.K."/>
        </authorList>
    </citation>
    <scope>NUCLEOTIDE SEQUENCE</scope>
</reference>
<feature type="transmembrane region" description="Helical" evidence="9">
    <location>
        <begin position="243"/>
        <end position="264"/>
    </location>
</feature>
<dbReference type="PANTHER" id="PTHR24096">
    <property type="entry name" value="LONG-CHAIN-FATTY-ACID--COA LIGASE"/>
    <property type="match status" value="1"/>
</dbReference>
<dbReference type="EC" id="6.2.1.12" evidence="2"/>